<comment type="function">
    <text evidence="14">Catalyzes the dephosphorylation of undecaprenyl diphosphate (UPP). Confers resistance to bacitracin.</text>
</comment>
<keyword evidence="14" id="KW-0961">Cell wall biogenesis/degradation</keyword>
<evidence type="ECO:0000256" key="5">
    <source>
        <dbReference type="ARBA" id="ARBA00022475"/>
    </source>
</evidence>
<comment type="catalytic activity">
    <reaction evidence="13 14">
        <text>di-trans,octa-cis-undecaprenyl diphosphate + H2O = di-trans,octa-cis-undecaprenyl phosphate + phosphate + H(+)</text>
        <dbReference type="Rhea" id="RHEA:28094"/>
        <dbReference type="ChEBI" id="CHEBI:15377"/>
        <dbReference type="ChEBI" id="CHEBI:15378"/>
        <dbReference type="ChEBI" id="CHEBI:43474"/>
        <dbReference type="ChEBI" id="CHEBI:58405"/>
        <dbReference type="ChEBI" id="CHEBI:60392"/>
        <dbReference type="EC" id="3.6.1.27"/>
    </reaction>
</comment>
<dbReference type="EMBL" id="PKTG01000107">
    <property type="protein sequence ID" value="PLX16751.1"/>
    <property type="molecule type" value="Genomic_DNA"/>
</dbReference>
<feature type="transmembrane region" description="Helical" evidence="14">
    <location>
        <begin position="239"/>
        <end position="259"/>
    </location>
</feature>
<feature type="transmembrane region" description="Helical" evidence="14">
    <location>
        <begin position="42"/>
        <end position="60"/>
    </location>
</feature>
<evidence type="ECO:0000256" key="8">
    <source>
        <dbReference type="ARBA" id="ARBA00022989"/>
    </source>
</evidence>
<comment type="miscellaneous">
    <text evidence="14">Bacitracin is thought to be involved in the inhibition of peptidoglycan synthesis by sequestering undecaprenyl diphosphate, thereby reducing the pool of lipid carrier available.</text>
</comment>
<dbReference type="Pfam" id="PF02673">
    <property type="entry name" value="BacA"/>
    <property type="match status" value="1"/>
</dbReference>
<dbReference type="GO" id="GO:0071555">
    <property type="term" value="P:cell wall organization"/>
    <property type="evidence" value="ECO:0007669"/>
    <property type="project" value="UniProtKB-KW"/>
</dbReference>
<feature type="transmembrane region" description="Helical" evidence="14">
    <location>
        <begin position="209"/>
        <end position="227"/>
    </location>
</feature>
<keyword evidence="14" id="KW-0133">Cell shape</keyword>
<feature type="transmembrane region" description="Helical" evidence="14">
    <location>
        <begin position="112"/>
        <end position="129"/>
    </location>
</feature>
<feature type="transmembrane region" description="Helical" evidence="14">
    <location>
        <begin position="80"/>
        <end position="100"/>
    </location>
</feature>
<feature type="transmembrane region" description="Helical" evidence="14">
    <location>
        <begin position="141"/>
        <end position="159"/>
    </location>
</feature>
<keyword evidence="7 14" id="KW-0378">Hydrolase</keyword>
<keyword evidence="5 14" id="KW-1003">Cell membrane</keyword>
<evidence type="ECO:0000313" key="16">
    <source>
        <dbReference type="Proteomes" id="UP000234857"/>
    </source>
</evidence>
<dbReference type="GO" id="GO:0009252">
    <property type="term" value="P:peptidoglycan biosynthetic process"/>
    <property type="evidence" value="ECO:0007669"/>
    <property type="project" value="UniProtKB-KW"/>
</dbReference>
<dbReference type="Proteomes" id="UP000234857">
    <property type="component" value="Unassembled WGS sequence"/>
</dbReference>
<evidence type="ECO:0000256" key="4">
    <source>
        <dbReference type="ARBA" id="ARBA00021581"/>
    </source>
</evidence>
<dbReference type="PANTHER" id="PTHR30622:SF2">
    <property type="entry name" value="UNDECAPRENYL-DIPHOSPHATASE"/>
    <property type="match status" value="1"/>
</dbReference>
<gene>
    <name evidence="14" type="primary">uppP</name>
    <name evidence="15" type="ORF">C0601_09750</name>
</gene>
<accession>A0A2N5ZDK6</accession>
<comment type="caution">
    <text evidence="15">The sequence shown here is derived from an EMBL/GenBank/DDBJ whole genome shotgun (WGS) entry which is preliminary data.</text>
</comment>
<dbReference type="HAMAP" id="MF_01006">
    <property type="entry name" value="Undec_diphosphatase"/>
    <property type="match status" value="1"/>
</dbReference>
<evidence type="ECO:0000256" key="2">
    <source>
        <dbReference type="ARBA" id="ARBA00010621"/>
    </source>
</evidence>
<evidence type="ECO:0000256" key="7">
    <source>
        <dbReference type="ARBA" id="ARBA00022801"/>
    </source>
</evidence>
<dbReference type="AlphaFoldDB" id="A0A2N5ZDK6"/>
<protein>
    <recommendedName>
        <fullName evidence="4 14">Undecaprenyl-diphosphatase</fullName>
        <ecNumber evidence="3 14">3.6.1.27</ecNumber>
    </recommendedName>
    <alternativeName>
        <fullName evidence="12 14">Bacitracin resistance protein</fullName>
    </alternativeName>
    <alternativeName>
        <fullName evidence="11 14">Undecaprenyl pyrophosphate phosphatase</fullName>
    </alternativeName>
</protein>
<organism evidence="15 16">
    <name type="scientific">Muiribacterium halophilum</name>
    <dbReference type="NCBI Taxonomy" id="2053465"/>
    <lineage>
        <taxon>Bacteria</taxon>
        <taxon>Candidatus Muiribacteriota</taxon>
        <taxon>Candidatus Muiribacteriia</taxon>
        <taxon>Candidatus Muiribacteriales</taxon>
        <taxon>Candidatus Muiribacteriaceae</taxon>
        <taxon>Candidatus Muiribacterium</taxon>
    </lineage>
</organism>
<evidence type="ECO:0000256" key="6">
    <source>
        <dbReference type="ARBA" id="ARBA00022692"/>
    </source>
</evidence>
<reference evidence="15 16" key="1">
    <citation type="submission" date="2017-11" db="EMBL/GenBank/DDBJ databases">
        <title>Genome-resolved metagenomics identifies genetic mobility, metabolic interactions, and unexpected diversity in perchlorate-reducing communities.</title>
        <authorList>
            <person name="Barnum T.P."/>
            <person name="Figueroa I.A."/>
            <person name="Carlstrom C.I."/>
            <person name="Lucas L.N."/>
            <person name="Engelbrektson A.L."/>
            <person name="Coates J.D."/>
        </authorList>
    </citation>
    <scope>NUCLEOTIDE SEQUENCE [LARGE SCALE GENOMIC DNA]</scope>
    <source>
        <strain evidence="15">BM706</strain>
    </source>
</reference>
<evidence type="ECO:0000256" key="3">
    <source>
        <dbReference type="ARBA" id="ARBA00012374"/>
    </source>
</evidence>
<dbReference type="GO" id="GO:0050380">
    <property type="term" value="F:undecaprenyl-diphosphatase activity"/>
    <property type="evidence" value="ECO:0007669"/>
    <property type="project" value="UniProtKB-UniRule"/>
</dbReference>
<keyword evidence="14" id="KW-0573">Peptidoglycan synthesis</keyword>
<evidence type="ECO:0000256" key="11">
    <source>
        <dbReference type="ARBA" id="ARBA00032707"/>
    </source>
</evidence>
<evidence type="ECO:0000256" key="14">
    <source>
        <dbReference type="HAMAP-Rule" id="MF_01006"/>
    </source>
</evidence>
<keyword evidence="8 14" id="KW-1133">Transmembrane helix</keyword>
<evidence type="ECO:0000256" key="10">
    <source>
        <dbReference type="ARBA" id="ARBA00023251"/>
    </source>
</evidence>
<dbReference type="GO" id="GO:0046677">
    <property type="term" value="P:response to antibiotic"/>
    <property type="evidence" value="ECO:0007669"/>
    <property type="project" value="UniProtKB-UniRule"/>
</dbReference>
<name>A0A2N5ZDK6_MUIH1</name>
<evidence type="ECO:0000313" key="15">
    <source>
        <dbReference type="EMBL" id="PLX16751.1"/>
    </source>
</evidence>
<comment type="subcellular location">
    <subcellularLocation>
        <location evidence="1 14">Cell membrane</location>
        <topology evidence="1 14">Multi-pass membrane protein</topology>
    </subcellularLocation>
</comment>
<sequence length="262" mass="28862">MMNDVILFVSGIIQGLTEFLPVSSSGHLVVFQTLFSFKAPKVAIELILHSATLLSVFYLFKKRIWSIIRSMLAFKKDDDFRMGMNIIIGNIPTAIIGFTFKDFFASLFNSGSFPVAIALLFTGSMLLFTEKIKKGEKDINIVTSIIIGIAQGLAIIPGISRSGSTIFIALARGVKPEKAFEYSFLLSIPAIMGATILELKDIDLSMIHPVKIIPAFLAAFFSGIFALKLLKNSIRQGKLYLFGVYCIVIAVALIIYTRFLNA</sequence>
<evidence type="ECO:0000256" key="9">
    <source>
        <dbReference type="ARBA" id="ARBA00023136"/>
    </source>
</evidence>
<dbReference type="GO" id="GO:0008360">
    <property type="term" value="P:regulation of cell shape"/>
    <property type="evidence" value="ECO:0007669"/>
    <property type="project" value="UniProtKB-KW"/>
</dbReference>
<keyword evidence="10 14" id="KW-0046">Antibiotic resistance</keyword>
<keyword evidence="9 14" id="KW-0472">Membrane</keyword>
<evidence type="ECO:0000256" key="13">
    <source>
        <dbReference type="ARBA" id="ARBA00047594"/>
    </source>
</evidence>
<evidence type="ECO:0000256" key="12">
    <source>
        <dbReference type="ARBA" id="ARBA00032932"/>
    </source>
</evidence>
<dbReference type="GO" id="GO:0005886">
    <property type="term" value="C:plasma membrane"/>
    <property type="evidence" value="ECO:0007669"/>
    <property type="project" value="UniProtKB-SubCell"/>
</dbReference>
<evidence type="ECO:0000256" key="1">
    <source>
        <dbReference type="ARBA" id="ARBA00004651"/>
    </source>
</evidence>
<comment type="similarity">
    <text evidence="2 14">Belongs to the UppP family.</text>
</comment>
<proteinExistence type="inferred from homology"/>
<keyword evidence="6 14" id="KW-0812">Transmembrane</keyword>
<dbReference type="InterPro" id="IPR003824">
    <property type="entry name" value="UppP"/>
</dbReference>
<dbReference type="PANTHER" id="PTHR30622">
    <property type="entry name" value="UNDECAPRENYL-DIPHOSPHATASE"/>
    <property type="match status" value="1"/>
</dbReference>
<dbReference type="EC" id="3.6.1.27" evidence="3 14"/>